<keyword evidence="3" id="KW-0274">FAD</keyword>
<feature type="domain" description="FAD dependent oxidoreductase" evidence="7">
    <location>
        <begin position="56"/>
        <end position="393"/>
    </location>
</feature>
<proteinExistence type="predicted"/>
<dbReference type="InterPro" id="IPR006076">
    <property type="entry name" value="FAD-dep_OxRdtase"/>
</dbReference>
<evidence type="ECO:0000256" key="2">
    <source>
        <dbReference type="ARBA" id="ARBA00022630"/>
    </source>
</evidence>
<dbReference type="InterPro" id="IPR045170">
    <property type="entry name" value="MTOX"/>
</dbReference>
<dbReference type="PATRIC" id="fig|33050.5.peg.347"/>
<organism evidence="8 9">
    <name type="scientific">Sphingopyxis macrogoltabida</name>
    <name type="common">Sphingomonas macrogoltabidus</name>
    <dbReference type="NCBI Taxonomy" id="33050"/>
    <lineage>
        <taxon>Bacteria</taxon>
        <taxon>Pseudomonadati</taxon>
        <taxon>Pseudomonadota</taxon>
        <taxon>Alphaproteobacteria</taxon>
        <taxon>Sphingomonadales</taxon>
        <taxon>Sphingomonadaceae</taxon>
        <taxon>Sphingopyxis</taxon>
    </lineage>
</organism>
<dbReference type="Proteomes" id="UP000058074">
    <property type="component" value="Chromosome"/>
</dbReference>
<dbReference type="InterPro" id="IPR006311">
    <property type="entry name" value="TAT_signal"/>
</dbReference>
<gene>
    <name evidence="8" type="ORF">AN936_01665</name>
</gene>
<evidence type="ECO:0000256" key="3">
    <source>
        <dbReference type="ARBA" id="ARBA00022827"/>
    </source>
</evidence>
<reference evidence="8 9" key="1">
    <citation type="journal article" date="2015" name="Genome Announc.">
        <title>Complete Genome Sequence of Polypropylene Glycol- and Polyethylene Glycol-Degrading Sphingopyxis macrogoltabida Strain EY-1.</title>
        <authorList>
            <person name="Ohtsubo Y."/>
            <person name="Nagata Y."/>
            <person name="Numata M."/>
            <person name="Tsuchikane K."/>
            <person name="Hosoyama A."/>
            <person name="Yamazoe A."/>
            <person name="Tsuda M."/>
            <person name="Fujita N."/>
            <person name="Kawai F."/>
        </authorList>
    </citation>
    <scope>NUCLEOTIDE SEQUENCE [LARGE SCALE GENOMIC DNA]</scope>
    <source>
        <strain evidence="8 9">EY-1</strain>
    </source>
</reference>
<dbReference type="Gene3D" id="3.30.9.10">
    <property type="entry name" value="D-Amino Acid Oxidase, subunit A, domain 2"/>
    <property type="match status" value="1"/>
</dbReference>
<evidence type="ECO:0000256" key="5">
    <source>
        <dbReference type="SAM" id="MobiDB-lite"/>
    </source>
</evidence>
<name>A0A0N9URJ1_SPHMC</name>
<dbReference type="OrthoDB" id="9806257at2"/>
<evidence type="ECO:0000259" key="7">
    <source>
        <dbReference type="Pfam" id="PF01266"/>
    </source>
</evidence>
<dbReference type="PANTHER" id="PTHR10961">
    <property type="entry name" value="PEROXISOMAL SARCOSINE OXIDASE"/>
    <property type="match status" value="1"/>
</dbReference>
<dbReference type="GO" id="GO:0008115">
    <property type="term" value="F:sarcosine oxidase activity"/>
    <property type="evidence" value="ECO:0007669"/>
    <property type="project" value="TreeGrafter"/>
</dbReference>
<dbReference type="AlphaFoldDB" id="A0A0N9URJ1"/>
<dbReference type="EMBL" id="CP012700">
    <property type="protein sequence ID" value="ALH79126.1"/>
    <property type="molecule type" value="Genomic_DNA"/>
</dbReference>
<evidence type="ECO:0000256" key="4">
    <source>
        <dbReference type="ARBA" id="ARBA00023002"/>
    </source>
</evidence>
<evidence type="ECO:0000256" key="1">
    <source>
        <dbReference type="ARBA" id="ARBA00001974"/>
    </source>
</evidence>
<dbReference type="InterPro" id="IPR036188">
    <property type="entry name" value="FAD/NAD-bd_sf"/>
</dbReference>
<dbReference type="GO" id="GO:0050660">
    <property type="term" value="F:flavin adenine dinucleotide binding"/>
    <property type="evidence" value="ECO:0007669"/>
    <property type="project" value="InterPro"/>
</dbReference>
<sequence length="423" mass="44774">MSLDRRKLLASLAAVPAALAVGAAAREKKEPKPKDPPEPRKSRKRKGAKAPESHVDVAVVGAGALGAWTVWHIVRQGKSVRLFDAYGAGNGRAASNLPSMLLDPAQGGDALYASLVSDSYAAWDRLSDTASLPILTPCQALTTLAATDPAAAPRGSERESGDKLRNRFTQIAWHAGEAAYIADKAAMLAGRRGVLETLLDAQVEPEAVVMPAPLRDKRRDVYALPDGGTAGSIVYACGAWLTELFPQLLTPQRLSAVRSQVFQFGPGQGDLQYRPPAMPAFIDRAYGFTALPDIEGEGVRCWRSTGDASVDPDSFDRRADERALADVRQWLASRLPRIGTAPVVASAAVHDCRTATGDLLLDRLPDHPRAWVVGGGAGRAFALAPAIGARVAAHVADAGRPVEPRWALARLTGGIVTPPPPPS</sequence>
<comment type="cofactor">
    <cofactor evidence="1">
        <name>FAD</name>
        <dbReference type="ChEBI" id="CHEBI:57692"/>
    </cofactor>
</comment>
<protein>
    <recommendedName>
        <fullName evidence="7">FAD dependent oxidoreductase domain-containing protein</fullName>
    </recommendedName>
</protein>
<evidence type="ECO:0000313" key="9">
    <source>
        <dbReference type="Proteomes" id="UP000058074"/>
    </source>
</evidence>
<feature type="chain" id="PRO_5006039023" description="FAD dependent oxidoreductase domain-containing protein" evidence="6">
    <location>
        <begin position="26"/>
        <end position="423"/>
    </location>
</feature>
<evidence type="ECO:0000313" key="8">
    <source>
        <dbReference type="EMBL" id="ALH79126.1"/>
    </source>
</evidence>
<keyword evidence="6" id="KW-0732">Signal</keyword>
<accession>A0A0N9URJ1</accession>
<dbReference type="Gene3D" id="3.50.50.60">
    <property type="entry name" value="FAD/NAD(P)-binding domain"/>
    <property type="match status" value="1"/>
</dbReference>
<evidence type="ECO:0000256" key="6">
    <source>
        <dbReference type="SAM" id="SignalP"/>
    </source>
</evidence>
<feature type="compositionally biased region" description="Basic and acidic residues" evidence="5">
    <location>
        <begin position="25"/>
        <end position="40"/>
    </location>
</feature>
<feature type="signal peptide" evidence="6">
    <location>
        <begin position="1"/>
        <end position="25"/>
    </location>
</feature>
<dbReference type="PANTHER" id="PTHR10961:SF7">
    <property type="entry name" value="FAD DEPENDENT OXIDOREDUCTASE DOMAIN-CONTAINING PROTEIN"/>
    <property type="match status" value="1"/>
</dbReference>
<dbReference type="RefSeq" id="WP_054586623.1">
    <property type="nucleotide sequence ID" value="NZ_CP012700.1"/>
</dbReference>
<dbReference type="Pfam" id="PF01266">
    <property type="entry name" value="DAO"/>
    <property type="match status" value="1"/>
</dbReference>
<dbReference type="KEGG" id="smag:AN936_01665"/>
<dbReference type="PROSITE" id="PS51318">
    <property type="entry name" value="TAT"/>
    <property type="match status" value="1"/>
</dbReference>
<keyword evidence="2" id="KW-0285">Flavoprotein</keyword>
<keyword evidence="4" id="KW-0560">Oxidoreductase</keyword>
<feature type="region of interest" description="Disordered" evidence="5">
    <location>
        <begin position="23"/>
        <end position="53"/>
    </location>
</feature>
<dbReference type="SUPFAM" id="SSF51971">
    <property type="entry name" value="Nucleotide-binding domain"/>
    <property type="match status" value="1"/>
</dbReference>